<keyword evidence="2" id="KW-1185">Reference proteome</keyword>
<evidence type="ECO:0000313" key="2">
    <source>
        <dbReference type="Proteomes" id="UP000003165"/>
    </source>
</evidence>
<accession>B9Z4R8</accession>
<protein>
    <submittedName>
        <fullName evidence="1">Uncharacterized protein</fullName>
    </submittedName>
</protein>
<proteinExistence type="predicted"/>
<gene>
    <name evidence="1" type="ORF">FuraDRAFT_2353</name>
</gene>
<dbReference type="EMBL" id="ACIS01000006">
    <property type="protein sequence ID" value="EEG08150.1"/>
    <property type="molecule type" value="Genomic_DNA"/>
</dbReference>
<name>B9Z4R8_9NEIS</name>
<dbReference type="RefSeq" id="WP_008954373.1">
    <property type="nucleotide sequence ID" value="NZ_ACIS01000006.1"/>
</dbReference>
<organism evidence="1 2">
    <name type="scientific">Pseudogulbenkiania ferrooxidans 2002</name>
    <dbReference type="NCBI Taxonomy" id="279714"/>
    <lineage>
        <taxon>Bacteria</taxon>
        <taxon>Pseudomonadati</taxon>
        <taxon>Pseudomonadota</taxon>
        <taxon>Betaproteobacteria</taxon>
        <taxon>Neisseriales</taxon>
        <taxon>Chromobacteriaceae</taxon>
        <taxon>Pseudogulbenkiania</taxon>
    </lineage>
</organism>
<reference evidence="1 2" key="1">
    <citation type="submission" date="2009-02" db="EMBL/GenBank/DDBJ databases">
        <title>Sequencing of the draft genome and assembly of Lutiella nitroferrum 2002.</title>
        <authorList>
            <consortium name="US DOE Joint Genome Institute (JGI-PGF)"/>
            <person name="Lucas S."/>
            <person name="Copeland A."/>
            <person name="Lapidus A."/>
            <person name="Glavina del Rio T."/>
            <person name="Tice H."/>
            <person name="Bruce D."/>
            <person name="Goodwin L."/>
            <person name="Pitluck S."/>
            <person name="Larimer F."/>
            <person name="Land M.L."/>
            <person name="Hauser L."/>
            <person name="Coates J.D."/>
        </authorList>
    </citation>
    <scope>NUCLEOTIDE SEQUENCE [LARGE SCALE GENOMIC DNA]</scope>
    <source>
        <strain evidence="1 2">2002</strain>
    </source>
</reference>
<evidence type="ECO:0000313" key="1">
    <source>
        <dbReference type="EMBL" id="EEG08150.1"/>
    </source>
</evidence>
<comment type="caution">
    <text evidence="1">The sequence shown here is derived from an EMBL/GenBank/DDBJ whole genome shotgun (WGS) entry which is preliminary data.</text>
</comment>
<dbReference type="AlphaFoldDB" id="B9Z4R8"/>
<dbReference type="Proteomes" id="UP000003165">
    <property type="component" value="Unassembled WGS sequence"/>
</dbReference>
<sequence precursor="true">MVERIAALSPVAAVGRSAAAQSGRPPVAGEELRLTLATRRSDGTLELQGADVTWLLPGWPLPGEVPPPGSELRLLVRAVTPRLELVWLDAPPGVAATPEEGAAAPAWQRDQASWPRLTPERPDAAKLGGDWREALLGKLAVSAARFRQEGGSHLSGALLLAAPQLALAGLRGQTLAEAPLPLTLPLWLWGGPVLALSVEDAVPGQDEASDDDTLDLLLEATLPEVGWMRLRLRLQPAGVVLVLVASAAGCRWLAAWREPIRQAVERTGLHLVACHIGERDVLPGLALGRHGVSLLEARRVSLALFAVAAELMLLLCPPPESVPGGTPVGLV</sequence>